<evidence type="ECO:0000313" key="8">
    <source>
        <dbReference type="Proteomes" id="UP000818624"/>
    </source>
</evidence>
<evidence type="ECO:0000256" key="4">
    <source>
        <dbReference type="ARBA" id="ARBA00022803"/>
    </source>
</evidence>
<sequence length="797" mass="83496">MDDLANLDFGASAQQRGAQGAGAASSYNFDALLRSMPSTRSASPHKPAAPAPASAPKKGPAAPPAAASTDAFLSLLPTSFASQAQQPMNSRASAQPPTPQVPKAAAPTKQADPFDLDAWDTLGAASPAPAAARPAQTASAPGLDLLDETPVPTKPHVRVAAKSTGPSEADLLEDFFASKAPAAQPAPAAPAAPSARASDHSARSSSPPPHVVGQLVEMGFAPDAARRALAQTPSGVDIEAALMTLTDERDAAVPAVEEEEAVYTRVEHDAEFTTTRIAAQRTERTLQAPAWAQRAATPDWQKQADQLRAQATELGSTMLKNANAFWGNAKAQAQRALDEVRQDGDPSAVEVAAGLGRHAWRRWGAAMQPSAKKPVDYSGKPRWMQEAEEHEARASRTASPAPENGAREAVAQRPTAAPASSAAPSTSKAPRPTPAPAAARPAAAPASARPAAARAAPAPATPAPALLRRPLVNDDAASVQRAANLKAAGNAAFQRGAYGEAEEHYTKALGALDPASIYRVPLLNNRANVRLKNGDSDGAAADCTASMALIVLPGMHAGDGTPVYRPEREAPLDAKYGINLREAYGKSVSQRARAYEAREKWAQAQQDWNALLVYERTEGSGVRTGDAHRRAAADGVARCDKMLRPAPKPAAPQAAAPRAAPRPAAAAAAGAAAQRASDAGRDRVRAQLQAQEAEEAERLVHKDAVEAKLDAWTSGKRGNVRALLCSVDDPQYGLLWPALQWKKVQLHELVTDAQVKRAFTRAIAKLHPDKLKPSTTSVEQRMIATGVFHALNEAFHG</sequence>
<feature type="domain" description="UBA" evidence="6">
    <location>
        <begin position="206"/>
        <end position="248"/>
    </location>
</feature>
<dbReference type="Proteomes" id="UP000818624">
    <property type="component" value="Chromosome 1"/>
</dbReference>
<feature type="region of interest" description="Disordered" evidence="5">
    <location>
        <begin position="181"/>
        <end position="211"/>
    </location>
</feature>
<keyword evidence="4" id="KW-0802">TPR repeat</keyword>
<feature type="compositionally biased region" description="Low complexity" evidence="5">
    <location>
        <begin position="413"/>
        <end position="458"/>
    </location>
</feature>
<feature type="region of interest" description="Disordered" evidence="5">
    <location>
        <begin position="384"/>
        <end position="467"/>
    </location>
</feature>
<dbReference type="InterPro" id="IPR011990">
    <property type="entry name" value="TPR-like_helical_dom_sf"/>
</dbReference>
<feature type="compositionally biased region" description="Low complexity" evidence="5">
    <location>
        <begin position="181"/>
        <end position="196"/>
    </location>
</feature>
<keyword evidence="3" id="KW-0677">Repeat</keyword>
<evidence type="ECO:0000259" key="6">
    <source>
        <dbReference type="PROSITE" id="PS50030"/>
    </source>
</evidence>
<keyword evidence="2" id="KW-0963">Cytoplasm</keyword>
<protein>
    <submittedName>
        <fullName evidence="7">Auxilin-like clathrin-binding protein required for normal clathrin function</fullName>
    </submittedName>
</protein>
<evidence type="ECO:0000256" key="3">
    <source>
        <dbReference type="ARBA" id="ARBA00022737"/>
    </source>
</evidence>
<gene>
    <name evidence="7" type="primary">SWA2</name>
    <name evidence="7" type="ORF">GLX27_001541</name>
</gene>
<dbReference type="InterPro" id="IPR009060">
    <property type="entry name" value="UBA-like_sf"/>
</dbReference>
<feature type="compositionally biased region" description="Basic and acidic residues" evidence="5">
    <location>
        <begin position="384"/>
        <end position="394"/>
    </location>
</feature>
<dbReference type="Gene3D" id="1.10.8.10">
    <property type="entry name" value="DNA helicase RuvA subunit, C-terminal domain"/>
    <property type="match status" value="1"/>
</dbReference>
<evidence type="ECO:0000256" key="1">
    <source>
        <dbReference type="ARBA" id="ARBA00004496"/>
    </source>
</evidence>
<dbReference type="InterPro" id="IPR015940">
    <property type="entry name" value="UBA"/>
</dbReference>
<dbReference type="PANTHER" id="PTHR45984">
    <property type="entry name" value="RNA (RNA) POLYMERASE II ASSOCIATED PROTEIN HOMOLOG"/>
    <property type="match status" value="1"/>
</dbReference>
<dbReference type="CDD" id="cd14270">
    <property type="entry name" value="UBA"/>
    <property type="match status" value="1"/>
</dbReference>
<feature type="region of interest" description="Disordered" evidence="5">
    <location>
        <begin position="1"/>
        <end position="67"/>
    </location>
</feature>
<feature type="compositionally biased region" description="Polar residues" evidence="5">
    <location>
        <begin position="82"/>
        <end position="95"/>
    </location>
</feature>
<feature type="region of interest" description="Disordered" evidence="5">
    <location>
        <begin position="126"/>
        <end position="151"/>
    </location>
</feature>
<dbReference type="PANTHER" id="PTHR45984:SF1">
    <property type="entry name" value="SPAG1 AXONEMAL DYNEIN ASSEMBLY FACTOR"/>
    <property type="match status" value="1"/>
</dbReference>
<keyword evidence="8" id="KW-1185">Reference proteome</keyword>
<comment type="subcellular location">
    <subcellularLocation>
        <location evidence="1">Cytoplasm</location>
    </subcellularLocation>
</comment>
<dbReference type="Gene3D" id="1.10.287.110">
    <property type="entry name" value="DnaJ domain"/>
    <property type="match status" value="1"/>
</dbReference>
<dbReference type="Gene3D" id="1.25.40.10">
    <property type="entry name" value="Tetratricopeptide repeat domain"/>
    <property type="match status" value="1"/>
</dbReference>
<proteinExistence type="predicted"/>
<feature type="region of interest" description="Disordered" evidence="5">
    <location>
        <begin position="643"/>
        <end position="690"/>
    </location>
</feature>
<feature type="compositionally biased region" description="Low complexity" evidence="5">
    <location>
        <begin position="10"/>
        <end position="26"/>
    </location>
</feature>
<dbReference type="SUPFAM" id="SSF46565">
    <property type="entry name" value="Chaperone J-domain"/>
    <property type="match status" value="1"/>
</dbReference>
<organism evidence="7 8">
    <name type="scientific">Malassezia furfur</name>
    <name type="common">Pityriasis versicolor infection agent</name>
    <name type="synonym">Pityrosporum furfur</name>
    <dbReference type="NCBI Taxonomy" id="55194"/>
    <lineage>
        <taxon>Eukaryota</taxon>
        <taxon>Fungi</taxon>
        <taxon>Dikarya</taxon>
        <taxon>Basidiomycota</taxon>
        <taxon>Ustilaginomycotina</taxon>
        <taxon>Malasseziomycetes</taxon>
        <taxon>Malasseziales</taxon>
        <taxon>Malasseziaceae</taxon>
        <taxon>Malassezia</taxon>
    </lineage>
</organism>
<feature type="compositionally biased region" description="Low complexity" evidence="5">
    <location>
        <begin position="126"/>
        <end position="141"/>
    </location>
</feature>
<evidence type="ECO:0000313" key="7">
    <source>
        <dbReference type="EMBL" id="WFD46897.1"/>
    </source>
</evidence>
<feature type="region of interest" description="Disordered" evidence="5">
    <location>
        <begin position="82"/>
        <end position="109"/>
    </location>
</feature>
<dbReference type="Pfam" id="PF22562">
    <property type="entry name" value="UBA_7"/>
    <property type="match status" value="1"/>
</dbReference>
<dbReference type="InterPro" id="IPR051982">
    <property type="entry name" value="CiliaryAsmbly_MitoImport"/>
</dbReference>
<feature type="compositionally biased region" description="Low complexity" evidence="5">
    <location>
        <begin position="41"/>
        <end position="67"/>
    </location>
</feature>
<dbReference type="PROSITE" id="PS50030">
    <property type="entry name" value="UBA"/>
    <property type="match status" value="1"/>
</dbReference>
<evidence type="ECO:0000256" key="5">
    <source>
        <dbReference type="SAM" id="MobiDB-lite"/>
    </source>
</evidence>
<name>A0ABY8EMY1_MALFU</name>
<evidence type="ECO:0000256" key="2">
    <source>
        <dbReference type="ARBA" id="ARBA00022490"/>
    </source>
</evidence>
<dbReference type="SUPFAM" id="SSF48452">
    <property type="entry name" value="TPR-like"/>
    <property type="match status" value="1"/>
</dbReference>
<dbReference type="EMBL" id="CP046234">
    <property type="protein sequence ID" value="WFD46897.1"/>
    <property type="molecule type" value="Genomic_DNA"/>
</dbReference>
<accession>A0ABY8EMY1</accession>
<feature type="compositionally biased region" description="Low complexity" evidence="5">
    <location>
        <begin position="651"/>
        <end position="677"/>
    </location>
</feature>
<dbReference type="SUPFAM" id="SSF46934">
    <property type="entry name" value="UBA-like"/>
    <property type="match status" value="1"/>
</dbReference>
<dbReference type="InterPro" id="IPR036869">
    <property type="entry name" value="J_dom_sf"/>
</dbReference>
<reference evidence="7 8" key="1">
    <citation type="journal article" date="2020" name="Elife">
        <title>Loss of centromere function drives karyotype evolution in closely related Malassezia species.</title>
        <authorList>
            <person name="Sankaranarayanan S.R."/>
            <person name="Ianiri G."/>
            <person name="Coelho M.A."/>
            <person name="Reza M.H."/>
            <person name="Thimmappa B.C."/>
            <person name="Ganguly P."/>
            <person name="Vadnala R.N."/>
            <person name="Sun S."/>
            <person name="Siddharthan R."/>
            <person name="Tellgren-Roth C."/>
            <person name="Dawson T.L."/>
            <person name="Heitman J."/>
            <person name="Sanyal K."/>
        </authorList>
    </citation>
    <scope>NUCLEOTIDE SEQUENCE [LARGE SCALE GENOMIC DNA]</scope>
    <source>
        <strain evidence="7">CBS14141</strain>
    </source>
</reference>